<dbReference type="PANTHER" id="PTHR13767:SF2">
    <property type="entry name" value="PSEUDOURIDYLATE SYNTHASE TRUB1"/>
    <property type="match status" value="1"/>
</dbReference>
<protein>
    <recommendedName>
        <fullName evidence="5">tRNA pseudouridine synthase B</fullName>
        <ecNumber evidence="5">5.4.99.25</ecNumber>
    </recommendedName>
    <alternativeName>
        <fullName evidence="5">tRNA pseudouridine(55) synthase</fullName>
        <shortName evidence="5">Psi55 synthase</shortName>
    </alternativeName>
    <alternativeName>
        <fullName evidence="5">tRNA pseudouridylate synthase</fullName>
    </alternativeName>
    <alternativeName>
        <fullName evidence="5">tRNA-uridine isomerase</fullName>
    </alternativeName>
</protein>
<accession>D3PEF9</accession>
<evidence type="ECO:0000256" key="1">
    <source>
        <dbReference type="ARBA" id="ARBA00000385"/>
    </source>
</evidence>
<keyword evidence="9" id="KW-1185">Reference proteome</keyword>
<dbReference type="SUPFAM" id="SSF55120">
    <property type="entry name" value="Pseudouridine synthase"/>
    <property type="match status" value="1"/>
</dbReference>
<proteinExistence type="inferred from homology"/>
<dbReference type="OrthoDB" id="9802309at2"/>
<evidence type="ECO:0000256" key="5">
    <source>
        <dbReference type="HAMAP-Rule" id="MF_01080"/>
    </source>
</evidence>
<dbReference type="InterPro" id="IPR014780">
    <property type="entry name" value="tRNA_psdUridine_synth_TruB"/>
</dbReference>
<dbReference type="eggNOG" id="COG0130">
    <property type="taxonomic scope" value="Bacteria"/>
</dbReference>
<evidence type="ECO:0000313" key="9">
    <source>
        <dbReference type="Proteomes" id="UP000001520"/>
    </source>
</evidence>
<dbReference type="Proteomes" id="UP000001520">
    <property type="component" value="Chromosome"/>
</dbReference>
<feature type="domain" description="tRNA pseudouridylate synthase B C-terminal" evidence="7">
    <location>
        <begin position="174"/>
        <end position="218"/>
    </location>
</feature>
<dbReference type="HOGENOM" id="CLU_032087_0_2_0"/>
<evidence type="ECO:0000256" key="3">
    <source>
        <dbReference type="ARBA" id="ARBA00022694"/>
    </source>
</evidence>
<dbReference type="HAMAP" id="MF_01080">
    <property type="entry name" value="TruB_bact"/>
    <property type="match status" value="1"/>
</dbReference>
<dbReference type="InterPro" id="IPR020103">
    <property type="entry name" value="PsdUridine_synth_cat_dom_sf"/>
</dbReference>
<comment type="catalytic activity">
    <reaction evidence="1 5">
        <text>uridine(55) in tRNA = pseudouridine(55) in tRNA</text>
        <dbReference type="Rhea" id="RHEA:42532"/>
        <dbReference type="Rhea" id="RHEA-COMP:10101"/>
        <dbReference type="Rhea" id="RHEA-COMP:10102"/>
        <dbReference type="ChEBI" id="CHEBI:65314"/>
        <dbReference type="ChEBI" id="CHEBI:65315"/>
        <dbReference type="EC" id="5.4.99.25"/>
    </reaction>
</comment>
<dbReference type="InterPro" id="IPR032819">
    <property type="entry name" value="TruB_C"/>
</dbReference>
<dbReference type="STRING" id="639282.DEFDS_1522"/>
<dbReference type="EC" id="5.4.99.25" evidence="5"/>
<gene>
    <name evidence="5 8" type="primary">truB</name>
    <name evidence="8" type="ordered locus">DEFDS_1522</name>
</gene>
<evidence type="ECO:0000313" key="8">
    <source>
        <dbReference type="EMBL" id="BAI80982.1"/>
    </source>
</evidence>
<feature type="active site" description="Nucleophile" evidence="5">
    <location>
        <position position="40"/>
    </location>
</feature>
<evidence type="ECO:0000256" key="4">
    <source>
        <dbReference type="ARBA" id="ARBA00023235"/>
    </source>
</evidence>
<dbReference type="NCBIfam" id="TIGR00431">
    <property type="entry name" value="TruB"/>
    <property type="match status" value="1"/>
</dbReference>
<dbReference type="GO" id="GO:0003723">
    <property type="term" value="F:RNA binding"/>
    <property type="evidence" value="ECO:0007669"/>
    <property type="project" value="InterPro"/>
</dbReference>
<dbReference type="EMBL" id="AP011529">
    <property type="protein sequence ID" value="BAI80982.1"/>
    <property type="molecule type" value="Genomic_DNA"/>
</dbReference>
<dbReference type="Gene3D" id="3.30.2350.10">
    <property type="entry name" value="Pseudouridine synthase"/>
    <property type="match status" value="1"/>
</dbReference>
<reference evidence="8 9" key="1">
    <citation type="journal article" date="2010" name="DNA Res.">
        <title>Bacterial lifestyle in a deep-sea hydrothermal vent chimney revealed by the genome sequence of the thermophilic bacterium Deferribacter desulfuricans SSM1.</title>
        <authorList>
            <person name="Takaki Y."/>
            <person name="Shimamura S."/>
            <person name="Nakagawa S."/>
            <person name="Fukuhara Y."/>
            <person name="Horikawa H."/>
            <person name="Ankai A."/>
            <person name="Harada T."/>
            <person name="Hosoyama A."/>
            <person name="Oguchi A."/>
            <person name="Fukui S."/>
            <person name="Fujita N."/>
            <person name="Takami H."/>
            <person name="Takai K."/>
        </authorList>
    </citation>
    <scope>NUCLEOTIDE SEQUENCE [LARGE SCALE GENOMIC DNA]</scope>
    <source>
        <strain evidence="9">DSM 14783 / JCM 11476 / NBRC 101012 / SSM1</strain>
    </source>
</reference>
<evidence type="ECO:0000259" key="6">
    <source>
        <dbReference type="Pfam" id="PF01509"/>
    </source>
</evidence>
<dbReference type="Pfam" id="PF01509">
    <property type="entry name" value="TruB_N"/>
    <property type="match status" value="1"/>
</dbReference>
<dbReference type="InterPro" id="IPR002501">
    <property type="entry name" value="PsdUridine_synth_N"/>
</dbReference>
<evidence type="ECO:0000259" key="7">
    <source>
        <dbReference type="Pfam" id="PF16198"/>
    </source>
</evidence>
<comment type="similarity">
    <text evidence="2 5">Belongs to the pseudouridine synthase TruB family. Type 1 subfamily.</text>
</comment>
<evidence type="ECO:0000256" key="2">
    <source>
        <dbReference type="ARBA" id="ARBA00005642"/>
    </source>
</evidence>
<dbReference type="AlphaFoldDB" id="D3PEF9"/>
<dbReference type="PANTHER" id="PTHR13767">
    <property type="entry name" value="TRNA-PSEUDOURIDINE SYNTHASE"/>
    <property type="match status" value="1"/>
</dbReference>
<name>D3PEF9_DEFDS</name>
<dbReference type="GO" id="GO:1990481">
    <property type="term" value="P:mRNA pseudouridine synthesis"/>
    <property type="evidence" value="ECO:0007669"/>
    <property type="project" value="TreeGrafter"/>
</dbReference>
<dbReference type="Pfam" id="PF16198">
    <property type="entry name" value="TruB_C_2"/>
    <property type="match status" value="1"/>
</dbReference>
<comment type="function">
    <text evidence="5">Responsible for synthesis of pseudouridine from uracil-55 in the psi GC loop of transfer RNAs.</text>
</comment>
<dbReference type="GO" id="GO:0160148">
    <property type="term" value="F:tRNA pseudouridine(55) synthase activity"/>
    <property type="evidence" value="ECO:0007669"/>
    <property type="project" value="UniProtKB-EC"/>
</dbReference>
<dbReference type="GO" id="GO:0031119">
    <property type="term" value="P:tRNA pseudouridine synthesis"/>
    <property type="evidence" value="ECO:0007669"/>
    <property type="project" value="UniProtKB-UniRule"/>
</dbReference>
<keyword evidence="3 5" id="KW-0819">tRNA processing</keyword>
<sequence length="298" mass="33967">MILNGIVVLYKEKNISSFKAIDKLRKILNVKKCGHTGTLDPIAEGVLPVCLNKATKLIKYLNENEKEYIAELRLGIKTDTFDITGETIDENSDNIPLKEEINNVLSGMIGNIELPVPKFSAVKINGERAYKLARENKDFDAGTRISIIYHIELIDYSYPNCVIKILCSRGTYVRSFINELGNRLGCFATMTNLLRTKSGVFNIKQSYKLEQIEEMIKNDDYSFMLDIKEVLNFPVAVVKDEFLKLAKNGGKLRRTMYLKFPLTQDYNHYFMSDIKGNIFAIAKKVEGSVYPLKIEHVL</sequence>
<dbReference type="RefSeq" id="WP_013008228.1">
    <property type="nucleotide sequence ID" value="NC_013939.1"/>
</dbReference>
<dbReference type="KEGG" id="ddf:DEFDS_1522"/>
<dbReference type="CDD" id="cd02573">
    <property type="entry name" value="PseudoU_synth_EcTruB"/>
    <property type="match status" value="1"/>
</dbReference>
<keyword evidence="4 5" id="KW-0413">Isomerase</keyword>
<feature type="domain" description="Pseudouridine synthase II N-terminal" evidence="6">
    <location>
        <begin position="25"/>
        <end position="173"/>
    </location>
</feature>
<organism evidence="8 9">
    <name type="scientific">Deferribacter desulfuricans (strain DSM 14783 / JCM 11476 / NBRC 101012 / SSM1)</name>
    <dbReference type="NCBI Taxonomy" id="639282"/>
    <lineage>
        <taxon>Bacteria</taxon>
        <taxon>Pseudomonadati</taxon>
        <taxon>Deferribacterota</taxon>
        <taxon>Deferribacteres</taxon>
        <taxon>Deferribacterales</taxon>
        <taxon>Deferribacteraceae</taxon>
        <taxon>Deferribacter</taxon>
    </lineage>
</organism>